<protein>
    <submittedName>
        <fullName evidence="1">Uncharacterized protein</fullName>
    </submittedName>
</protein>
<reference evidence="1" key="2">
    <citation type="submission" date="2023-01" db="EMBL/GenBank/DDBJ databases">
        <authorList>
            <person name="Petersen C."/>
        </authorList>
    </citation>
    <scope>NUCLEOTIDE SEQUENCE</scope>
    <source>
        <strain evidence="1">IBT 12815</strain>
    </source>
</reference>
<dbReference type="Proteomes" id="UP001213799">
    <property type="component" value="Unassembled WGS sequence"/>
</dbReference>
<dbReference type="EMBL" id="JAQJAE010000002">
    <property type="protein sequence ID" value="KAJ5607014.1"/>
    <property type="molecule type" value="Genomic_DNA"/>
</dbReference>
<evidence type="ECO:0000313" key="1">
    <source>
        <dbReference type="EMBL" id="KAJ5607014.1"/>
    </source>
</evidence>
<comment type="caution">
    <text evidence="1">The sequence shown here is derived from an EMBL/GenBank/DDBJ whole genome shotgun (WGS) entry which is preliminary data.</text>
</comment>
<dbReference type="AlphaFoldDB" id="A0AAD6EA22"/>
<gene>
    <name evidence="1" type="ORF">N7537_003633</name>
</gene>
<proteinExistence type="predicted"/>
<name>A0AAD6EA22_9EURO</name>
<dbReference type="RefSeq" id="XP_056754439.1">
    <property type="nucleotide sequence ID" value="XM_056894691.1"/>
</dbReference>
<reference evidence="1" key="1">
    <citation type="journal article" date="2023" name="IMA Fungus">
        <title>Comparative genomic study of the Penicillium genus elucidates a diverse pangenome and 15 lateral gene transfer events.</title>
        <authorList>
            <person name="Petersen C."/>
            <person name="Sorensen T."/>
            <person name="Nielsen M.R."/>
            <person name="Sondergaard T.E."/>
            <person name="Sorensen J.L."/>
            <person name="Fitzpatrick D.A."/>
            <person name="Frisvad J.C."/>
            <person name="Nielsen K.L."/>
        </authorList>
    </citation>
    <scope>NUCLEOTIDE SEQUENCE</scope>
    <source>
        <strain evidence="1">IBT 12815</strain>
    </source>
</reference>
<organism evidence="1 2">
    <name type="scientific">Penicillium hordei</name>
    <dbReference type="NCBI Taxonomy" id="40994"/>
    <lineage>
        <taxon>Eukaryota</taxon>
        <taxon>Fungi</taxon>
        <taxon>Dikarya</taxon>
        <taxon>Ascomycota</taxon>
        <taxon>Pezizomycotina</taxon>
        <taxon>Eurotiomycetes</taxon>
        <taxon>Eurotiomycetidae</taxon>
        <taxon>Eurotiales</taxon>
        <taxon>Aspergillaceae</taxon>
        <taxon>Penicillium</taxon>
    </lineage>
</organism>
<keyword evidence="2" id="KW-1185">Reference proteome</keyword>
<dbReference type="GeneID" id="81584933"/>
<sequence>MEEAQQSVCDDCQEALVVSTEENAEPIHLHQHDPHLFLANCSDGLYWQASGMYETQSIPNGNHAEVNSSQSIEFNHNLNFQNLALPSIQQPVIAGPDPNFGDGYSFVPAVDCTQPEYLLGYEENIFDHLVSNDYRFTSTSSLFGAPNLDNQYAQHDAYSTLGDSVYPQTLESELLVVFSIGQNEDLGKIMTGLPAPLRTEGVIIWKVALEILLDLLTNDDYQRKGMSFAERVSATACLRSKDASLLPPILFSNPEHLGTSCLDCIQAPLAFCLTEFNYSGKPNYGVNEDIITQSLEATLETIAYLSRRQFELTTFQRLQCSANQLFARTKKHSQRQNYSTAKALFQLLMSGLFDNCKMESTNSESNESGTLLARAAYTEQKRRIRCDLLRYFETILSKLPSWNYFFEDTIGYGDSDGADFMRGLCSDVDSFDAKAIAYGSVVQDRVTQWLKWEDTFDDFELYDKSELQEDAELDLAWFQSFHRDVLRGTPYKSDVNAIETDLDENYKPLLNSLIKTFQGIIPEMAALFEELMVDLGRLREALSVNLKHFEDCTASEEKEAALQNLKDRVVECYGWMKEFDNMYERIRMDYGPSGDHS</sequence>
<evidence type="ECO:0000313" key="2">
    <source>
        <dbReference type="Proteomes" id="UP001213799"/>
    </source>
</evidence>
<accession>A0AAD6EA22</accession>